<dbReference type="SUPFAM" id="SSF56112">
    <property type="entry name" value="Protein kinase-like (PK-like)"/>
    <property type="match status" value="1"/>
</dbReference>
<dbReference type="OrthoDB" id="200670at2759"/>
<dbReference type="KEGG" id="fcy:FRACYDRAFT_251643"/>
<feature type="domain" description="ABC1 atypical kinase-like" evidence="3">
    <location>
        <begin position="140"/>
        <end position="275"/>
    </location>
</feature>
<evidence type="ECO:0000256" key="1">
    <source>
        <dbReference type="ARBA" id="ARBA00009670"/>
    </source>
</evidence>
<proteinExistence type="inferred from homology"/>
<sequence>MVVTPKARMTTTNKATNNVLQQQQQQQSSPLLDDYREYEILRESNLENEILEKFFFQSGYQRKLIIVNRFIQLFTTLNTARKEWTNSQFVEYDEVQIEANSNVDDPAAVRLCASIASLGPLAVKLGQTLSQRPGYCGVAADIKRELDYNIEASNSYKFRDSLQFLGFVDTPDVVLATNKILMTSFVDGHHLSNLNNTKSQIALTRMAVEACTASMVLTGFVHADPHEGNLMLRTKDQKIVFLDFGLMSDVSQTIMEAFARGIQALLSEDFDVLTEAFIDTNFITSPIMYRAKTTELWKTLPPAGVKSSQEQLAIELEIAMKTTDGGLSRFGSLATVLNKKISPNWLVFTPPYVLLLVRTFLTLEGIAAQVDPEFNIYEMSLPWVVRRSLSPSTDKGIDVLRNTILKSNNKIQWERLLDLINSTTNNSQEKEEDDDDTTSAVAVTETVESSVSLPTQSSASSSTVVTASTNETPTTATATTSVSPIASSLSPLEDHENEKELNEQKQKEYADSRNAAMKDAVGTLLGSTEGKALRGVLKDLDTPDLIWKLGSIEGRPILKMATTKVVNSFSLFTSTRGSSSSSIINEK</sequence>
<evidence type="ECO:0000313" key="5">
    <source>
        <dbReference type="Proteomes" id="UP000095751"/>
    </source>
</evidence>
<reference evidence="4 5" key="1">
    <citation type="submission" date="2016-09" db="EMBL/GenBank/DDBJ databases">
        <title>Extensive genetic diversity and differential bi-allelic expression allows diatom success in the polar Southern Ocean.</title>
        <authorList>
            <consortium name="DOE Joint Genome Institute"/>
            <person name="Mock T."/>
            <person name="Otillar R.P."/>
            <person name="Strauss J."/>
            <person name="Dupont C."/>
            <person name="Frickenhaus S."/>
            <person name="Maumus F."/>
            <person name="Mcmullan M."/>
            <person name="Sanges R."/>
            <person name="Schmutz J."/>
            <person name="Toseland A."/>
            <person name="Valas R."/>
            <person name="Veluchamy A."/>
            <person name="Ward B.J."/>
            <person name="Allen A."/>
            <person name="Barry K."/>
            <person name="Falciatore A."/>
            <person name="Ferrante M."/>
            <person name="Fortunato A.E."/>
            <person name="Gloeckner G."/>
            <person name="Gruber A."/>
            <person name="Hipkin R."/>
            <person name="Janech M."/>
            <person name="Kroth P."/>
            <person name="Leese F."/>
            <person name="Lindquist E."/>
            <person name="Lyon B.R."/>
            <person name="Martin J."/>
            <person name="Mayer C."/>
            <person name="Parker M."/>
            <person name="Quesneville H."/>
            <person name="Raymond J."/>
            <person name="Uhlig C."/>
            <person name="Valentin K.U."/>
            <person name="Worden A.Z."/>
            <person name="Armbrust E.V."/>
            <person name="Bowler C."/>
            <person name="Green B."/>
            <person name="Moulton V."/>
            <person name="Van Oosterhout C."/>
            <person name="Grigoriev I."/>
        </authorList>
    </citation>
    <scope>NUCLEOTIDE SEQUENCE [LARGE SCALE GENOMIC DNA]</scope>
    <source>
        <strain evidence="4 5">CCMP1102</strain>
    </source>
</reference>
<feature type="compositionally biased region" description="Basic and acidic residues" evidence="2">
    <location>
        <begin position="492"/>
        <end position="508"/>
    </location>
</feature>
<dbReference type="InterPro" id="IPR011009">
    <property type="entry name" value="Kinase-like_dom_sf"/>
</dbReference>
<accession>A0A1E7EMH7</accession>
<dbReference type="PANTHER" id="PTHR10566">
    <property type="entry name" value="CHAPERONE-ACTIVITY OF BC1 COMPLEX CABC1 -RELATED"/>
    <property type="match status" value="1"/>
</dbReference>
<evidence type="ECO:0000256" key="2">
    <source>
        <dbReference type="SAM" id="MobiDB-lite"/>
    </source>
</evidence>
<dbReference type="InParanoid" id="A0A1E7EMH7"/>
<organism evidence="4 5">
    <name type="scientific">Fragilariopsis cylindrus CCMP1102</name>
    <dbReference type="NCBI Taxonomy" id="635003"/>
    <lineage>
        <taxon>Eukaryota</taxon>
        <taxon>Sar</taxon>
        <taxon>Stramenopiles</taxon>
        <taxon>Ochrophyta</taxon>
        <taxon>Bacillariophyta</taxon>
        <taxon>Bacillariophyceae</taxon>
        <taxon>Bacillariophycidae</taxon>
        <taxon>Bacillariales</taxon>
        <taxon>Bacillariaceae</taxon>
        <taxon>Fragilariopsis</taxon>
    </lineage>
</organism>
<evidence type="ECO:0000259" key="3">
    <source>
        <dbReference type="Pfam" id="PF03109"/>
    </source>
</evidence>
<feature type="region of interest" description="Disordered" evidence="2">
    <location>
        <begin position="1"/>
        <end position="28"/>
    </location>
</feature>
<dbReference type="InterPro" id="IPR050154">
    <property type="entry name" value="UbiB_kinase"/>
</dbReference>
<dbReference type="InterPro" id="IPR004147">
    <property type="entry name" value="ABC1_dom"/>
</dbReference>
<dbReference type="AlphaFoldDB" id="A0A1E7EMH7"/>
<gene>
    <name evidence="4" type="ORF">FRACYDRAFT_251643</name>
</gene>
<dbReference type="Pfam" id="PF03109">
    <property type="entry name" value="ABC1"/>
    <property type="match status" value="1"/>
</dbReference>
<protein>
    <recommendedName>
        <fullName evidence="3">ABC1 atypical kinase-like domain-containing protein</fullName>
    </recommendedName>
</protein>
<feature type="compositionally biased region" description="Polar residues" evidence="2">
    <location>
        <begin position="9"/>
        <end position="20"/>
    </location>
</feature>
<evidence type="ECO:0000313" key="4">
    <source>
        <dbReference type="EMBL" id="OEU07149.1"/>
    </source>
</evidence>
<feature type="region of interest" description="Disordered" evidence="2">
    <location>
        <begin position="424"/>
        <end position="508"/>
    </location>
</feature>
<dbReference type="PANTHER" id="PTHR10566:SF123">
    <property type="entry name" value="PROTEIN KINASE SUPERFAMILY PROTEIN"/>
    <property type="match status" value="1"/>
</dbReference>
<name>A0A1E7EMH7_9STRA</name>
<dbReference type="EMBL" id="KV784389">
    <property type="protein sequence ID" value="OEU07149.1"/>
    <property type="molecule type" value="Genomic_DNA"/>
</dbReference>
<dbReference type="Proteomes" id="UP000095751">
    <property type="component" value="Unassembled WGS sequence"/>
</dbReference>
<keyword evidence="5" id="KW-1185">Reference proteome</keyword>
<comment type="similarity">
    <text evidence="1">Belongs to the protein kinase superfamily. ADCK protein kinase family.</text>
</comment>
<feature type="compositionally biased region" description="Low complexity" evidence="2">
    <location>
        <begin position="438"/>
        <end position="483"/>
    </location>
</feature>